<keyword evidence="4" id="KW-1185">Reference proteome</keyword>
<gene>
    <name evidence="3" type="ORF">ACFS7Y_05560</name>
</gene>
<reference evidence="4" key="1">
    <citation type="journal article" date="2019" name="Int. J. Syst. Evol. Microbiol.">
        <title>The Global Catalogue of Microorganisms (GCM) 10K type strain sequencing project: providing services to taxonomists for standard genome sequencing and annotation.</title>
        <authorList>
            <consortium name="The Broad Institute Genomics Platform"/>
            <consortium name="The Broad Institute Genome Sequencing Center for Infectious Disease"/>
            <person name="Wu L."/>
            <person name="Ma J."/>
        </authorList>
    </citation>
    <scope>NUCLEOTIDE SEQUENCE [LARGE SCALE GENOMIC DNA]</scope>
    <source>
        <strain evidence="4">KCTC 22814</strain>
    </source>
</reference>
<organism evidence="3 4">
    <name type="scientific">Sphingobacterium bambusae</name>
    <dbReference type="NCBI Taxonomy" id="662858"/>
    <lineage>
        <taxon>Bacteria</taxon>
        <taxon>Pseudomonadati</taxon>
        <taxon>Bacteroidota</taxon>
        <taxon>Sphingobacteriia</taxon>
        <taxon>Sphingobacteriales</taxon>
        <taxon>Sphingobacteriaceae</taxon>
        <taxon>Sphingobacterium</taxon>
    </lineage>
</organism>
<dbReference type="Gene3D" id="3.40.50.2000">
    <property type="entry name" value="Glycogen Phosphorylase B"/>
    <property type="match status" value="1"/>
</dbReference>
<evidence type="ECO:0000259" key="2">
    <source>
        <dbReference type="Pfam" id="PF00534"/>
    </source>
</evidence>
<dbReference type="PANTHER" id="PTHR46401:SF2">
    <property type="entry name" value="GLYCOSYLTRANSFERASE WBBK-RELATED"/>
    <property type="match status" value="1"/>
</dbReference>
<dbReference type="Pfam" id="PF00534">
    <property type="entry name" value="Glycos_transf_1"/>
    <property type="match status" value="1"/>
</dbReference>
<protein>
    <submittedName>
        <fullName evidence="3">Glycosyltransferase family 4 protein</fullName>
    </submittedName>
</protein>
<dbReference type="SUPFAM" id="SSF53756">
    <property type="entry name" value="UDP-Glycosyltransferase/glycogen phosphorylase"/>
    <property type="match status" value="1"/>
</dbReference>
<evidence type="ECO:0000313" key="3">
    <source>
        <dbReference type="EMBL" id="MFD2966841.1"/>
    </source>
</evidence>
<name>A0ABW6BF79_9SPHI</name>
<accession>A0ABW6BF79</accession>
<keyword evidence="1" id="KW-0808">Transferase</keyword>
<dbReference type="EMBL" id="JBHUPB010000004">
    <property type="protein sequence ID" value="MFD2966841.1"/>
    <property type="molecule type" value="Genomic_DNA"/>
</dbReference>
<evidence type="ECO:0000256" key="1">
    <source>
        <dbReference type="ARBA" id="ARBA00022679"/>
    </source>
</evidence>
<sequence length="378" mass="44045">MEKSAKNTARKTIVVSAVNLNRGGTLRILRECLAYLSGLAASADYRIVAIVYKKELADFPHIDYIETQWPKKRWINRLWYEYVSLRKVAQELQPIALWLSLHDTTPSVQAERRAVYCHNSFPFLKWDRKDLFFAPQIVAFALFSRFFYRKNIHKNKYLVVQQEWFRDAFVRMFNLPFSKIIVAPPHSETEALPMPVAVSTKEKTTFIYPAISDSHKNIECICAAAEQLWNSGVHNFEVLLTISGQENRYTQWLYKRWGQRIPALRFLGYLGRETLFRYYQEADCLIFPSKVETWGLPISEFSTFRKPMLLADLPYARETAKGNAEVAFFPTNRPKLLAQQMQQLIEGDRSFLHPVTATSIAEPVVRDWEALFKVLLDE</sequence>
<dbReference type="CDD" id="cd03809">
    <property type="entry name" value="GT4_MtfB-like"/>
    <property type="match status" value="1"/>
</dbReference>
<feature type="domain" description="Glycosyl transferase family 1" evidence="2">
    <location>
        <begin position="201"/>
        <end position="348"/>
    </location>
</feature>
<proteinExistence type="predicted"/>
<dbReference type="PANTHER" id="PTHR46401">
    <property type="entry name" value="GLYCOSYLTRANSFERASE WBBK-RELATED"/>
    <property type="match status" value="1"/>
</dbReference>
<dbReference type="InterPro" id="IPR001296">
    <property type="entry name" value="Glyco_trans_1"/>
</dbReference>
<evidence type="ECO:0000313" key="4">
    <source>
        <dbReference type="Proteomes" id="UP001597525"/>
    </source>
</evidence>
<dbReference type="Proteomes" id="UP001597525">
    <property type="component" value="Unassembled WGS sequence"/>
</dbReference>
<dbReference type="RefSeq" id="WP_320182540.1">
    <property type="nucleotide sequence ID" value="NZ_CP138332.1"/>
</dbReference>
<comment type="caution">
    <text evidence="3">The sequence shown here is derived from an EMBL/GenBank/DDBJ whole genome shotgun (WGS) entry which is preliminary data.</text>
</comment>